<dbReference type="Pfam" id="PF24414">
    <property type="entry name" value="DUF7547"/>
    <property type="match status" value="1"/>
</dbReference>
<dbReference type="Proteomes" id="UP000270581">
    <property type="component" value="Unassembled WGS sequence"/>
</dbReference>
<keyword evidence="3" id="KW-1185">Reference proteome</keyword>
<feature type="compositionally biased region" description="Basic and acidic residues" evidence="1">
    <location>
        <begin position="172"/>
        <end position="193"/>
    </location>
</feature>
<comment type="caution">
    <text evidence="2">The sequence shown here is derived from an EMBL/GenBank/DDBJ whole genome shotgun (WGS) entry which is preliminary data.</text>
</comment>
<protein>
    <submittedName>
        <fullName evidence="2">Uncharacterized protein</fullName>
    </submittedName>
</protein>
<name>A0AAJ4R8B5_9EURY</name>
<dbReference type="RefSeq" id="WP_075936434.1">
    <property type="nucleotide sequence ID" value="NZ_BDJH01000002.1"/>
</dbReference>
<evidence type="ECO:0000313" key="2">
    <source>
        <dbReference type="EMBL" id="RNJ26433.1"/>
    </source>
</evidence>
<dbReference type="AlphaFoldDB" id="A0AAJ4R8B5"/>
<organism evidence="2 3">
    <name type="scientific">Halosegnis longus</name>
    <dbReference type="NCBI Taxonomy" id="2216012"/>
    <lineage>
        <taxon>Archaea</taxon>
        <taxon>Methanobacteriati</taxon>
        <taxon>Methanobacteriota</taxon>
        <taxon>Stenosarchaea group</taxon>
        <taxon>Halobacteria</taxon>
        <taxon>Halobacteriales</taxon>
        <taxon>Natronomonadaceae</taxon>
        <taxon>Halosegnis</taxon>
    </lineage>
</organism>
<feature type="region of interest" description="Disordered" evidence="1">
    <location>
        <begin position="126"/>
        <end position="193"/>
    </location>
</feature>
<evidence type="ECO:0000256" key="1">
    <source>
        <dbReference type="SAM" id="MobiDB-lite"/>
    </source>
</evidence>
<proteinExistence type="predicted"/>
<gene>
    <name evidence="2" type="ORF">Nmn1133_06965</name>
</gene>
<accession>A0AAJ4R8B5</accession>
<dbReference type="InterPro" id="IPR055969">
    <property type="entry name" value="DUF7547"/>
</dbReference>
<reference evidence="2 3" key="1">
    <citation type="submission" date="2018-11" db="EMBL/GenBank/DDBJ databases">
        <title>Genome sequences of Natronomonas sp. CBA1133.</title>
        <authorList>
            <person name="Roh S.W."/>
            <person name="Cha I.-T."/>
        </authorList>
    </citation>
    <scope>NUCLEOTIDE SEQUENCE [LARGE SCALE GENOMIC DNA]</scope>
    <source>
        <strain evidence="2 3">CBA1133</strain>
    </source>
</reference>
<feature type="compositionally biased region" description="Acidic residues" evidence="1">
    <location>
        <begin position="161"/>
        <end position="171"/>
    </location>
</feature>
<sequence>MSDADEDLSPTVRELADRLRELRDRADASDGVLQFTERYAIPTAIAGLEANIRALEALAGAIRLLQGTEETTARARARREAAVETVDRAVEDVTAAVRGDPTDPEARELLQEVRDLRAEIRDRVDGRIPAEGTDGGDESGPTPVEDGVQIPVTDATVNDENGTDIDVEDELETIRDEVADERTVFDDYDGENR</sequence>
<evidence type="ECO:0000313" key="3">
    <source>
        <dbReference type="Proteomes" id="UP000270581"/>
    </source>
</evidence>
<dbReference type="EMBL" id="RJJC01000001">
    <property type="protein sequence ID" value="RNJ26433.1"/>
    <property type="molecule type" value="Genomic_DNA"/>
</dbReference>